<dbReference type="Gene3D" id="3.90.79.10">
    <property type="entry name" value="Nucleoside Triphosphate Pyrophosphohydrolase"/>
    <property type="match status" value="2"/>
</dbReference>
<evidence type="ECO:0000256" key="7">
    <source>
        <dbReference type="SAM" id="MobiDB-lite"/>
    </source>
</evidence>
<protein>
    <submittedName>
        <fullName evidence="9">Hydrolase</fullName>
    </submittedName>
</protein>
<dbReference type="SUPFAM" id="SSF55811">
    <property type="entry name" value="Nudix"/>
    <property type="match status" value="1"/>
</dbReference>
<keyword evidence="6" id="KW-0464">Manganese</keyword>
<accession>A0A2W4CVV5</accession>
<reference evidence="9 10" key="1">
    <citation type="journal article" date="2018" name="Sci. Rep.">
        <title>Rhizobium tumorigenes sp. nov., a novel plant tumorigenic bacterium isolated from cane gall tumors on thornless blackberry.</title>
        <authorList>
            <person name="Kuzmanovi N."/>
            <person name="Smalla K."/>
            <person name="Gronow S."/>
            <person name="PuBawska J."/>
        </authorList>
    </citation>
    <scope>NUCLEOTIDE SEQUENCE [LARGE SCALE GENOMIC DNA]</scope>
    <source>
        <strain evidence="9 10">CCBAU 85046</strain>
    </source>
</reference>
<dbReference type="EMBL" id="PCDP01000001">
    <property type="protein sequence ID" value="PZM16817.1"/>
    <property type="molecule type" value="Genomic_DNA"/>
</dbReference>
<evidence type="ECO:0000256" key="4">
    <source>
        <dbReference type="ARBA" id="ARBA00022801"/>
    </source>
</evidence>
<comment type="cofactor">
    <cofactor evidence="1">
        <name>Mn(2+)</name>
        <dbReference type="ChEBI" id="CHEBI:29035"/>
    </cofactor>
</comment>
<evidence type="ECO:0000256" key="1">
    <source>
        <dbReference type="ARBA" id="ARBA00001936"/>
    </source>
</evidence>
<evidence type="ECO:0000256" key="3">
    <source>
        <dbReference type="ARBA" id="ARBA00022723"/>
    </source>
</evidence>
<dbReference type="InterPro" id="IPR000086">
    <property type="entry name" value="NUDIX_hydrolase_dom"/>
</dbReference>
<evidence type="ECO:0000256" key="2">
    <source>
        <dbReference type="ARBA" id="ARBA00001946"/>
    </source>
</evidence>
<dbReference type="GO" id="GO:0016818">
    <property type="term" value="F:hydrolase activity, acting on acid anhydrides, in phosphorus-containing anhydrides"/>
    <property type="evidence" value="ECO:0007669"/>
    <property type="project" value="InterPro"/>
</dbReference>
<dbReference type="InterPro" id="IPR039121">
    <property type="entry name" value="NUDT19"/>
</dbReference>
<feature type="region of interest" description="Disordered" evidence="7">
    <location>
        <begin position="1"/>
        <end position="20"/>
    </location>
</feature>
<dbReference type="Proteomes" id="UP000248925">
    <property type="component" value="Unassembled WGS sequence"/>
</dbReference>
<keyword evidence="4 9" id="KW-0378">Hydrolase</keyword>
<dbReference type="PROSITE" id="PS51462">
    <property type="entry name" value="NUDIX"/>
    <property type="match status" value="1"/>
</dbReference>
<dbReference type="PANTHER" id="PTHR12318:SF0">
    <property type="entry name" value="ACYL-COENZYME A DIPHOSPHATASE NUDT19"/>
    <property type="match status" value="1"/>
</dbReference>
<sequence length="236" mass="26001">MRRWKRRTVSGSPEAALGGPVARPKDAATLILIDRSRGDTRVLLGRRAAAHAFMPGLYVFPGGRRDAGDFRRPFASDLHPLVTEKLLASNRRPMTVRGARALALAAIRELAEETGLQFGGQQSSTGDTSGAAELASLRYVARAITPPGFPRRYDTRFFLTFTDEAGIDPSHIRDSRELLDLQWLDIGDISCLNMPDITKMVLGDVIELMKAGPSLGFGRAVPFYFLRRGLPVRHML</sequence>
<comment type="cofactor">
    <cofactor evidence="2">
        <name>Mg(2+)</name>
        <dbReference type="ChEBI" id="CHEBI:18420"/>
    </cofactor>
</comment>
<dbReference type="AlphaFoldDB" id="A0A2W4CVV5"/>
<organism evidence="9 10">
    <name type="scientific">Rhizobium tubonense</name>
    <dbReference type="NCBI Taxonomy" id="484088"/>
    <lineage>
        <taxon>Bacteria</taxon>
        <taxon>Pseudomonadati</taxon>
        <taxon>Pseudomonadota</taxon>
        <taxon>Alphaproteobacteria</taxon>
        <taxon>Hyphomicrobiales</taxon>
        <taxon>Rhizobiaceae</taxon>
        <taxon>Rhizobium/Agrobacterium group</taxon>
        <taxon>Rhizobium</taxon>
    </lineage>
</organism>
<evidence type="ECO:0000259" key="8">
    <source>
        <dbReference type="PROSITE" id="PS51462"/>
    </source>
</evidence>
<dbReference type="InterPro" id="IPR015797">
    <property type="entry name" value="NUDIX_hydrolase-like_dom_sf"/>
</dbReference>
<dbReference type="CDD" id="cd18870">
    <property type="entry name" value="NUDIX_AcylCoAdiphos_Nudt19"/>
    <property type="match status" value="1"/>
</dbReference>
<dbReference type="PANTHER" id="PTHR12318">
    <property type="entry name" value="TESTOSTERONE-REGULATED PROTEIN RP2"/>
    <property type="match status" value="1"/>
</dbReference>
<keyword evidence="3" id="KW-0479">Metal-binding</keyword>
<proteinExistence type="predicted"/>
<keyword evidence="10" id="KW-1185">Reference proteome</keyword>
<comment type="caution">
    <text evidence="9">The sequence shown here is derived from an EMBL/GenBank/DDBJ whole genome shotgun (WGS) entry which is preliminary data.</text>
</comment>
<name>A0A2W4CVV5_9HYPH</name>
<evidence type="ECO:0000256" key="5">
    <source>
        <dbReference type="ARBA" id="ARBA00022842"/>
    </source>
</evidence>
<evidence type="ECO:0000313" key="10">
    <source>
        <dbReference type="Proteomes" id="UP000248925"/>
    </source>
</evidence>
<keyword evidence="5" id="KW-0460">Magnesium</keyword>
<evidence type="ECO:0000256" key="6">
    <source>
        <dbReference type="ARBA" id="ARBA00023211"/>
    </source>
</evidence>
<dbReference type="OrthoDB" id="9805905at2"/>
<evidence type="ECO:0000313" key="9">
    <source>
        <dbReference type="EMBL" id="PZM16817.1"/>
    </source>
</evidence>
<feature type="domain" description="Nudix hydrolase" evidence="8">
    <location>
        <begin position="23"/>
        <end position="208"/>
    </location>
</feature>
<dbReference type="GO" id="GO:0046872">
    <property type="term" value="F:metal ion binding"/>
    <property type="evidence" value="ECO:0007669"/>
    <property type="project" value="UniProtKB-KW"/>
</dbReference>
<gene>
    <name evidence="9" type="ORF">CPY51_00760</name>
</gene>